<gene>
    <name evidence="4" type="ORF">I6U50_00780</name>
</gene>
<evidence type="ECO:0000313" key="4">
    <source>
        <dbReference type="EMBL" id="MBI6118549.1"/>
    </source>
</evidence>
<organism evidence="4 5">
    <name type="scientific">Salegentibacter maritimus</name>
    <dbReference type="NCBI Taxonomy" id="2794347"/>
    <lineage>
        <taxon>Bacteria</taxon>
        <taxon>Pseudomonadati</taxon>
        <taxon>Bacteroidota</taxon>
        <taxon>Flavobacteriia</taxon>
        <taxon>Flavobacteriales</taxon>
        <taxon>Flavobacteriaceae</taxon>
        <taxon>Salegentibacter</taxon>
    </lineage>
</organism>
<feature type="domain" description="Glycosyltransferase 2-like" evidence="2">
    <location>
        <begin position="7"/>
        <end position="131"/>
    </location>
</feature>
<sequence length="277" mass="32473">MSDIELSIITPCYNQAEYLEDSLGSILNQEYKKWECIIVDDGSTDNTRKVVKKWLIIDKRFKYIYQSNAGVCNARNKGIYAAKGKFILPLDADDKISKEYTYKAMQIFKGNPEQRLVYCLAEKFGISSGLWELPPFSLRGLAERNMIFNSAIFKKDDWRRVGGYDNKMVNGLEDWEFWISILKDGGKVEQLKHVGCYYRIKEISRNSKLNKDNTIELYRYLSYKHSKFFIDFLGSFHHLIYKIEDMEKDFEAKLSSEKFVIDVFLKNKFGFTVFGKI</sequence>
<dbReference type="RefSeq" id="WP_198637507.1">
    <property type="nucleotide sequence ID" value="NZ_JAEHNY010000001.1"/>
</dbReference>
<keyword evidence="5" id="KW-1185">Reference proteome</keyword>
<dbReference type="EMBL" id="JAEHNY010000001">
    <property type="protein sequence ID" value="MBI6118549.1"/>
    <property type="molecule type" value="Genomic_DNA"/>
</dbReference>
<dbReference type="InterPro" id="IPR029044">
    <property type="entry name" value="Nucleotide-diphossugar_trans"/>
</dbReference>
<dbReference type="InterPro" id="IPR050834">
    <property type="entry name" value="Glycosyltransf_2"/>
</dbReference>
<name>A0ABS0TBY3_9FLAO</name>
<dbReference type="PANTHER" id="PTHR43685:SF2">
    <property type="entry name" value="GLYCOSYLTRANSFERASE 2-LIKE DOMAIN-CONTAINING PROTEIN"/>
    <property type="match status" value="1"/>
</dbReference>
<dbReference type="InterPro" id="IPR001173">
    <property type="entry name" value="Glyco_trans_2-like"/>
</dbReference>
<evidence type="ECO:0000259" key="2">
    <source>
        <dbReference type="Pfam" id="PF00535"/>
    </source>
</evidence>
<feature type="domain" description="Galactosyltransferase C-terminal" evidence="3">
    <location>
        <begin position="152"/>
        <end position="201"/>
    </location>
</feature>
<protein>
    <submittedName>
        <fullName evidence="4">Glycosyltransferase</fullName>
    </submittedName>
</protein>
<comment type="caution">
    <text evidence="4">The sequence shown here is derived from an EMBL/GenBank/DDBJ whole genome shotgun (WGS) entry which is preliminary data.</text>
</comment>
<evidence type="ECO:0000259" key="3">
    <source>
        <dbReference type="Pfam" id="PF02709"/>
    </source>
</evidence>
<dbReference type="SUPFAM" id="SSF53448">
    <property type="entry name" value="Nucleotide-diphospho-sugar transferases"/>
    <property type="match status" value="1"/>
</dbReference>
<dbReference type="InterPro" id="IPR027791">
    <property type="entry name" value="Galactosyl_T_C"/>
</dbReference>
<evidence type="ECO:0000256" key="1">
    <source>
        <dbReference type="ARBA" id="ARBA00022679"/>
    </source>
</evidence>
<reference evidence="4 5" key="1">
    <citation type="submission" date="2020-12" db="EMBL/GenBank/DDBJ databases">
        <title>Salegentibacter orientalis sp. nov., isolated from costal sediment.</title>
        <authorList>
            <person name="Lian F.-B."/>
        </authorList>
    </citation>
    <scope>NUCLEOTIDE SEQUENCE [LARGE SCALE GENOMIC DNA]</scope>
    <source>
        <strain evidence="4 5">F60176</strain>
    </source>
</reference>
<accession>A0ABS0TBY3</accession>
<keyword evidence="1" id="KW-0808">Transferase</keyword>
<proteinExistence type="predicted"/>
<dbReference type="PANTHER" id="PTHR43685">
    <property type="entry name" value="GLYCOSYLTRANSFERASE"/>
    <property type="match status" value="1"/>
</dbReference>
<dbReference type="Proteomes" id="UP000635665">
    <property type="component" value="Unassembled WGS sequence"/>
</dbReference>
<evidence type="ECO:0000313" key="5">
    <source>
        <dbReference type="Proteomes" id="UP000635665"/>
    </source>
</evidence>
<dbReference type="Pfam" id="PF02709">
    <property type="entry name" value="Glyco_transf_7C"/>
    <property type="match status" value="1"/>
</dbReference>
<dbReference type="Pfam" id="PF00535">
    <property type="entry name" value="Glycos_transf_2"/>
    <property type="match status" value="1"/>
</dbReference>
<dbReference type="Gene3D" id="3.90.550.10">
    <property type="entry name" value="Spore Coat Polysaccharide Biosynthesis Protein SpsA, Chain A"/>
    <property type="match status" value="1"/>
</dbReference>